<dbReference type="InterPro" id="IPR041846">
    <property type="entry name" value="ENL_dom"/>
</dbReference>
<evidence type="ECO:0000256" key="8">
    <source>
        <dbReference type="ARBA" id="ARBA00035011"/>
    </source>
</evidence>
<accession>A0A834ZUH8</accession>
<feature type="transmembrane region" description="Helical" evidence="11">
    <location>
        <begin position="225"/>
        <end position="244"/>
    </location>
</feature>
<evidence type="ECO:0000256" key="1">
    <source>
        <dbReference type="ARBA" id="ARBA00004589"/>
    </source>
</evidence>
<keyword evidence="4 11" id="KW-0472">Membrane</keyword>
<proteinExistence type="inferred from homology"/>
<organism evidence="14 15">
    <name type="scientific">Tetracentron sinense</name>
    <name type="common">Spur-leaf</name>
    <dbReference type="NCBI Taxonomy" id="13715"/>
    <lineage>
        <taxon>Eukaryota</taxon>
        <taxon>Viridiplantae</taxon>
        <taxon>Streptophyta</taxon>
        <taxon>Embryophyta</taxon>
        <taxon>Tracheophyta</taxon>
        <taxon>Spermatophyta</taxon>
        <taxon>Magnoliopsida</taxon>
        <taxon>Trochodendrales</taxon>
        <taxon>Trochodendraceae</taxon>
        <taxon>Tetracentron</taxon>
    </lineage>
</organism>
<dbReference type="GO" id="GO:0009055">
    <property type="term" value="F:electron transfer activity"/>
    <property type="evidence" value="ECO:0007669"/>
    <property type="project" value="InterPro"/>
</dbReference>
<dbReference type="InterPro" id="IPR008972">
    <property type="entry name" value="Cupredoxin"/>
</dbReference>
<keyword evidence="15" id="KW-1185">Reference proteome</keyword>
<dbReference type="InterPro" id="IPR003245">
    <property type="entry name" value="Phytocyanin_dom"/>
</dbReference>
<keyword evidence="6" id="KW-0325">Glycoprotein</keyword>
<keyword evidence="5" id="KW-1015">Disulfide bond</keyword>
<evidence type="ECO:0000256" key="3">
    <source>
        <dbReference type="ARBA" id="ARBA00022729"/>
    </source>
</evidence>
<dbReference type="Pfam" id="PF02298">
    <property type="entry name" value="Cu_bind_like"/>
    <property type="match status" value="1"/>
</dbReference>
<keyword evidence="11" id="KW-0812">Transmembrane</keyword>
<keyword evidence="2" id="KW-0336">GPI-anchor</keyword>
<evidence type="ECO:0000256" key="11">
    <source>
        <dbReference type="SAM" id="Phobius"/>
    </source>
</evidence>
<evidence type="ECO:0000256" key="7">
    <source>
        <dbReference type="ARBA" id="ARBA00023288"/>
    </source>
</evidence>
<feature type="signal peptide" evidence="12">
    <location>
        <begin position="1"/>
        <end position="32"/>
    </location>
</feature>
<dbReference type="EMBL" id="JABCRI010000003">
    <property type="protein sequence ID" value="KAF8409521.1"/>
    <property type="molecule type" value="Genomic_DNA"/>
</dbReference>
<name>A0A834ZUH8_TETSI</name>
<evidence type="ECO:0000256" key="6">
    <source>
        <dbReference type="ARBA" id="ARBA00023180"/>
    </source>
</evidence>
<reference evidence="14 15" key="1">
    <citation type="submission" date="2020-04" db="EMBL/GenBank/DDBJ databases">
        <title>Plant Genome Project.</title>
        <authorList>
            <person name="Zhang R.-G."/>
        </authorList>
    </citation>
    <scope>NUCLEOTIDE SEQUENCE [LARGE SCALE GENOMIC DNA]</scope>
    <source>
        <strain evidence="14">YNK0</strain>
        <tissue evidence="14">Leaf</tissue>
    </source>
</reference>
<dbReference type="OrthoDB" id="691587at2759"/>
<dbReference type="AlphaFoldDB" id="A0A834ZUH8"/>
<dbReference type="GO" id="GO:0012505">
    <property type="term" value="C:endomembrane system"/>
    <property type="evidence" value="ECO:0007669"/>
    <property type="project" value="UniProtKB-SubCell"/>
</dbReference>
<comment type="subcellular location">
    <subcellularLocation>
        <location evidence="9">Endomembrane system</location>
        <topology evidence="9">Lipid-anchor</topology>
    </subcellularLocation>
    <subcellularLocation>
        <location evidence="1">Membrane</location>
        <topology evidence="1">Lipid-anchor</topology>
        <topology evidence="1">GPI-anchor</topology>
    </subcellularLocation>
</comment>
<evidence type="ECO:0000259" key="13">
    <source>
        <dbReference type="PROSITE" id="PS51485"/>
    </source>
</evidence>
<feature type="domain" description="Phytocyanin" evidence="13">
    <location>
        <begin position="33"/>
        <end position="137"/>
    </location>
</feature>
<protein>
    <recommendedName>
        <fullName evidence="13">Phytocyanin domain-containing protein</fullName>
    </recommendedName>
</protein>
<evidence type="ECO:0000313" key="15">
    <source>
        <dbReference type="Proteomes" id="UP000655225"/>
    </source>
</evidence>
<dbReference type="FunFam" id="2.60.40.420:FF:000010">
    <property type="entry name" value="Early nodulin-like protein 1"/>
    <property type="match status" value="1"/>
</dbReference>
<dbReference type="GO" id="GO:0005886">
    <property type="term" value="C:plasma membrane"/>
    <property type="evidence" value="ECO:0007669"/>
    <property type="project" value="TreeGrafter"/>
</dbReference>
<dbReference type="PROSITE" id="PS51485">
    <property type="entry name" value="PHYTOCYANIN"/>
    <property type="match status" value="1"/>
</dbReference>
<dbReference type="OMA" id="CFLGYAM"/>
<feature type="compositionally biased region" description="Low complexity" evidence="10">
    <location>
        <begin position="143"/>
        <end position="189"/>
    </location>
</feature>
<dbReference type="Gene3D" id="2.60.40.420">
    <property type="entry name" value="Cupredoxins - blue copper proteins"/>
    <property type="match status" value="1"/>
</dbReference>
<comment type="similarity">
    <text evidence="8">Belongs to the early nodulin-like (ENODL) family.</text>
</comment>
<keyword evidence="7" id="KW-0449">Lipoprotein</keyword>
<keyword evidence="11" id="KW-1133">Transmembrane helix</keyword>
<evidence type="ECO:0000256" key="2">
    <source>
        <dbReference type="ARBA" id="ARBA00022622"/>
    </source>
</evidence>
<feature type="chain" id="PRO_5032319071" description="Phytocyanin domain-containing protein" evidence="12">
    <location>
        <begin position="33"/>
        <end position="245"/>
    </location>
</feature>
<sequence length="245" mass="26454">MANTILKINHHNKAFHVLWLFSLLLCMQRVGATEFKVGGLEGWTVPTDSNVSAYNQWAEMQRFQIGDTLLFSYPADKDSVLQVNEMDYAQCNTALPIKVFDDGNTEVKFNQSGPYYFISGIEDHCLKNEKMVVIVMADRTNQSSSSNQTSSAYSPSPSPSPSGSVEIIPSPAPVESNWSSNSNETSSEAPSPPPLGSVEIIPSPAPVSEESPLPSPPPPSGTSSVFMSFISTIGAFVCSSLLLVL</sequence>
<evidence type="ECO:0000256" key="10">
    <source>
        <dbReference type="SAM" id="MobiDB-lite"/>
    </source>
</evidence>
<dbReference type="GO" id="GO:0098552">
    <property type="term" value="C:side of membrane"/>
    <property type="evidence" value="ECO:0007669"/>
    <property type="project" value="UniProtKB-KW"/>
</dbReference>
<dbReference type="PANTHER" id="PTHR33021">
    <property type="entry name" value="BLUE COPPER PROTEIN"/>
    <property type="match status" value="1"/>
</dbReference>
<evidence type="ECO:0000256" key="4">
    <source>
        <dbReference type="ARBA" id="ARBA00023136"/>
    </source>
</evidence>
<dbReference type="SUPFAM" id="SSF49503">
    <property type="entry name" value="Cupredoxins"/>
    <property type="match status" value="1"/>
</dbReference>
<feature type="region of interest" description="Disordered" evidence="10">
    <location>
        <begin position="141"/>
        <end position="221"/>
    </location>
</feature>
<dbReference type="Proteomes" id="UP000655225">
    <property type="component" value="Unassembled WGS sequence"/>
</dbReference>
<evidence type="ECO:0000256" key="9">
    <source>
        <dbReference type="ARBA" id="ARBA00037868"/>
    </source>
</evidence>
<keyword evidence="3 12" id="KW-0732">Signal</keyword>
<comment type="caution">
    <text evidence="14">The sequence shown here is derived from an EMBL/GenBank/DDBJ whole genome shotgun (WGS) entry which is preliminary data.</text>
</comment>
<gene>
    <name evidence="14" type="ORF">HHK36_005598</name>
</gene>
<dbReference type="PANTHER" id="PTHR33021:SF253">
    <property type="entry name" value="EARLY NODULIN-LIKE PROTEIN 9"/>
    <property type="match status" value="1"/>
</dbReference>
<evidence type="ECO:0000256" key="5">
    <source>
        <dbReference type="ARBA" id="ARBA00023157"/>
    </source>
</evidence>
<dbReference type="CDD" id="cd11019">
    <property type="entry name" value="OsENODL1_like"/>
    <property type="match status" value="1"/>
</dbReference>
<dbReference type="InterPro" id="IPR039391">
    <property type="entry name" value="Phytocyanin-like"/>
</dbReference>
<evidence type="ECO:0000256" key="12">
    <source>
        <dbReference type="SAM" id="SignalP"/>
    </source>
</evidence>
<evidence type="ECO:0000313" key="14">
    <source>
        <dbReference type="EMBL" id="KAF8409521.1"/>
    </source>
</evidence>